<evidence type="ECO:0000256" key="2">
    <source>
        <dbReference type="ARBA" id="ARBA00022801"/>
    </source>
</evidence>
<dbReference type="PANTHER" id="PTHR43794">
    <property type="entry name" value="AMINOHYDROLASE SSNA-RELATED"/>
    <property type="match status" value="1"/>
</dbReference>
<comment type="similarity">
    <text evidence="1">Belongs to the metallo-dependent hydrolases superfamily. ATZ/TRZ family.</text>
</comment>
<dbReference type="InterPro" id="IPR006680">
    <property type="entry name" value="Amidohydro-rel"/>
</dbReference>
<comment type="caution">
    <text evidence="4">The sequence shown here is derived from an EMBL/GenBank/DDBJ whole genome shotgun (WGS) entry which is preliminary data.</text>
</comment>
<dbReference type="Gene3D" id="2.30.40.10">
    <property type="entry name" value="Urease, subunit C, domain 1"/>
    <property type="match status" value="1"/>
</dbReference>
<dbReference type="Proteomes" id="UP001055286">
    <property type="component" value="Unassembled WGS sequence"/>
</dbReference>
<reference evidence="4" key="1">
    <citation type="journal article" date="2016" name="Front. Microbiol.">
        <title>Genome Sequence of the Piezophilic, Mesophilic Sulfate-Reducing Bacterium Desulfovibrio indicus J2T.</title>
        <authorList>
            <person name="Cao J."/>
            <person name="Maignien L."/>
            <person name="Shao Z."/>
            <person name="Alain K."/>
            <person name="Jebbar M."/>
        </authorList>
    </citation>
    <scope>NUCLEOTIDE SEQUENCE</scope>
    <source>
        <strain evidence="4">JCM 32048</strain>
    </source>
</reference>
<evidence type="ECO:0000313" key="5">
    <source>
        <dbReference type="Proteomes" id="UP001055286"/>
    </source>
</evidence>
<dbReference type="PANTHER" id="PTHR43794:SF11">
    <property type="entry name" value="AMIDOHYDROLASE-RELATED DOMAIN-CONTAINING PROTEIN"/>
    <property type="match status" value="1"/>
</dbReference>
<dbReference type="InterPro" id="IPR050287">
    <property type="entry name" value="MTA/SAH_deaminase"/>
</dbReference>
<dbReference type="SUPFAM" id="SSF51338">
    <property type="entry name" value="Composite domain of metallo-dependent hydrolases"/>
    <property type="match status" value="1"/>
</dbReference>
<name>A0AA37M6B1_9HYPH</name>
<evidence type="ECO:0000256" key="1">
    <source>
        <dbReference type="ARBA" id="ARBA00006745"/>
    </source>
</evidence>
<proteinExistence type="inferred from homology"/>
<dbReference type="GO" id="GO:0016810">
    <property type="term" value="F:hydrolase activity, acting on carbon-nitrogen (but not peptide) bonds"/>
    <property type="evidence" value="ECO:0007669"/>
    <property type="project" value="InterPro"/>
</dbReference>
<keyword evidence="2" id="KW-0378">Hydrolase</keyword>
<feature type="domain" description="Amidohydrolase-related" evidence="3">
    <location>
        <begin position="83"/>
        <end position="434"/>
    </location>
</feature>
<dbReference type="SUPFAM" id="SSF51556">
    <property type="entry name" value="Metallo-dependent hydrolases"/>
    <property type="match status" value="1"/>
</dbReference>
<reference evidence="4" key="2">
    <citation type="submission" date="2021-08" db="EMBL/GenBank/DDBJ databases">
        <authorList>
            <person name="Tani A."/>
            <person name="Ola A."/>
            <person name="Ogura Y."/>
            <person name="Katsura K."/>
            <person name="Hayashi T."/>
        </authorList>
    </citation>
    <scope>NUCLEOTIDE SEQUENCE</scope>
    <source>
        <strain evidence="4">JCM 32048</strain>
    </source>
</reference>
<sequence>MEMSRREFGTVLGGAALSGMAHGAAAATGVATLVRGGYVMTMDPGRGDLAGTDVLVRDGRIAEISAGLAAPAGAEVVEAAGMVVLPGFVDAHTHGSISQMRGLYGNTAEAAFFPTTNRLSAHYAPEDTYTGMLLSGVESAASGITTSADFFDLVRNRDHAEAGLNALRDAPIRARLLYGMRSKTAADMIDLDHVEEWQRGWTGHAADGRLSLGLAWRLPQALDDAAAWAIKMREWEAARRLRLPLQVHVSGTVPGRAEAMFDALIARRLLHPDLQVIHATDARPNQLAALEEAGAGLVMTPLSEHRVGYGLTRLDRFAGVSRLGFGIDGSGLAGFTDMFALMRLAALTMAGATRDEKAVRPRQLLELATIGGARALGLDAELGSLVPGRWADLQVVRLDALNLAGFDGGDPCSLLVYSARPEDVALVMVGGRVVKRDGHLVGVDMTALLDRARRSIRSVRARAG</sequence>
<dbReference type="InterPro" id="IPR011059">
    <property type="entry name" value="Metal-dep_hydrolase_composite"/>
</dbReference>
<dbReference type="Gene3D" id="3.20.20.140">
    <property type="entry name" value="Metal-dependent hydrolases"/>
    <property type="match status" value="1"/>
</dbReference>
<dbReference type="AlphaFoldDB" id="A0AA37M6B1"/>
<accession>A0AA37M6B1</accession>
<evidence type="ECO:0000259" key="3">
    <source>
        <dbReference type="Pfam" id="PF01979"/>
    </source>
</evidence>
<gene>
    <name evidence="4" type="primary">atzA_1</name>
    <name evidence="4" type="ORF">MPEAHAMD_4481</name>
</gene>
<protein>
    <submittedName>
        <fullName evidence="4">Atrazine chlorohydrolase</fullName>
    </submittedName>
</protein>
<dbReference type="Pfam" id="PF01979">
    <property type="entry name" value="Amidohydro_1"/>
    <property type="match status" value="1"/>
</dbReference>
<dbReference type="EMBL" id="BPQJ01000024">
    <property type="protein sequence ID" value="GJD64300.1"/>
    <property type="molecule type" value="Genomic_DNA"/>
</dbReference>
<organism evidence="4 5">
    <name type="scientific">Methylobacterium frigidaeris</name>
    <dbReference type="NCBI Taxonomy" id="2038277"/>
    <lineage>
        <taxon>Bacteria</taxon>
        <taxon>Pseudomonadati</taxon>
        <taxon>Pseudomonadota</taxon>
        <taxon>Alphaproteobacteria</taxon>
        <taxon>Hyphomicrobiales</taxon>
        <taxon>Methylobacteriaceae</taxon>
        <taxon>Methylobacterium</taxon>
    </lineage>
</organism>
<keyword evidence="5" id="KW-1185">Reference proteome</keyword>
<dbReference type="InterPro" id="IPR032466">
    <property type="entry name" value="Metal_Hydrolase"/>
</dbReference>
<evidence type="ECO:0000313" key="4">
    <source>
        <dbReference type="EMBL" id="GJD64300.1"/>
    </source>
</evidence>